<dbReference type="Gene3D" id="2.60.120.370">
    <property type="entry name" value="YhcH/YjgK/YiaL"/>
    <property type="match status" value="1"/>
</dbReference>
<dbReference type="PANTHER" id="PTHR34986:SF1">
    <property type="entry name" value="PROTEIN YIAL"/>
    <property type="match status" value="1"/>
</dbReference>
<keyword evidence="4" id="KW-1185">Reference proteome</keyword>
<reference evidence="2 3" key="1">
    <citation type="journal article" date="2019" name="Sci. Rep.">
        <title>Differences in resource use lead to coexistence of seed-transmitted microbial populations.</title>
        <authorList>
            <person name="Torres-Cortes G."/>
            <person name="Garcia B.J."/>
            <person name="Compant S."/>
            <person name="Rezki S."/>
            <person name="Jones P."/>
            <person name="Preveaux A."/>
            <person name="Briand M."/>
            <person name="Roulet A."/>
            <person name="Bouchez O."/>
            <person name="Jacobson D."/>
            <person name="Barret M."/>
        </authorList>
    </citation>
    <scope>NUCLEOTIDE SEQUENCE [LARGE SCALE GENOMIC DNA]</scope>
    <source>
        <strain evidence="2 3">CFBP13511</strain>
    </source>
</reference>
<dbReference type="EMBL" id="JACYNN010000014">
    <property type="protein sequence ID" value="MBD8108065.1"/>
    <property type="molecule type" value="Genomic_DNA"/>
</dbReference>
<dbReference type="SUPFAM" id="SSF51197">
    <property type="entry name" value="Clavaminate synthase-like"/>
    <property type="match status" value="1"/>
</dbReference>
<name>A0A3S7S7M6_9GAMM</name>
<dbReference type="RefSeq" id="WP_062748048.1">
    <property type="nucleotide sequence ID" value="NZ_CP022725.1"/>
</dbReference>
<evidence type="ECO:0000313" key="3">
    <source>
        <dbReference type="Proteomes" id="UP000306393"/>
    </source>
</evidence>
<dbReference type="Proteomes" id="UP000661012">
    <property type="component" value="Unassembled WGS sequence"/>
</dbReference>
<protein>
    <submittedName>
        <fullName evidence="2">YhcH/YjgK/YiaL family protein</fullName>
    </submittedName>
</protein>
<sequence length="156" mass="17549">MIFGHINHTDARHYPPAIARALAYLASHDLAGMAAGRYQDSQTGWQVQVLDLHTAPHGDNYPEAHRRFIDVQYLVSGNELMGVATEKTEPPVHLPYDDERDIIFYRDVPNETLLLMQPGHFAVFFPQDIHRPNCALDAPEAIRKVVVKIPTADLAD</sequence>
<gene>
    <name evidence="2" type="ORF">EpCFBP13511_18705</name>
    <name evidence="1" type="ORF">IFT93_16840</name>
</gene>
<dbReference type="PANTHER" id="PTHR34986">
    <property type="entry name" value="EVOLVED BETA-GALACTOSIDASE SUBUNIT BETA"/>
    <property type="match status" value="1"/>
</dbReference>
<dbReference type="GO" id="GO:0005829">
    <property type="term" value="C:cytosol"/>
    <property type="evidence" value="ECO:0007669"/>
    <property type="project" value="TreeGrafter"/>
</dbReference>
<dbReference type="AlphaFoldDB" id="A0A3S7S7M6"/>
<evidence type="ECO:0000313" key="2">
    <source>
        <dbReference type="EMBL" id="TKJ86152.1"/>
    </source>
</evidence>
<dbReference type="NCBIfam" id="TIGR00022">
    <property type="entry name" value="YhcH/YjgK/YiaL family protein"/>
    <property type="match status" value="1"/>
</dbReference>
<dbReference type="Proteomes" id="UP000306393">
    <property type="component" value="Unassembled WGS sequence"/>
</dbReference>
<evidence type="ECO:0000313" key="1">
    <source>
        <dbReference type="EMBL" id="MBD8108065.1"/>
    </source>
</evidence>
<dbReference type="InterPro" id="IPR037012">
    <property type="entry name" value="NanQ/TabA/YiaL_sf"/>
</dbReference>
<organism evidence="2 3">
    <name type="scientific">Erwinia persicina</name>
    <dbReference type="NCBI Taxonomy" id="55211"/>
    <lineage>
        <taxon>Bacteria</taxon>
        <taxon>Pseudomonadati</taxon>
        <taxon>Pseudomonadota</taxon>
        <taxon>Gammaproteobacteria</taxon>
        <taxon>Enterobacterales</taxon>
        <taxon>Erwiniaceae</taxon>
        <taxon>Erwinia</taxon>
    </lineage>
</organism>
<dbReference type="GeneID" id="67478451"/>
<reference evidence="1 4" key="2">
    <citation type="journal article" date="2020" name="FEMS Microbiol. Ecol.">
        <title>Temporal dynamics of bacterial communities during seed development and maturation.</title>
        <authorList>
            <person name="Chesneau G."/>
            <person name="Torres-Cortes G."/>
            <person name="Briand M."/>
            <person name="Darrasse A."/>
            <person name="Preveaux A."/>
            <person name="Marais C."/>
            <person name="Jacques M.A."/>
            <person name="Shade A."/>
            <person name="Barret M."/>
        </authorList>
    </citation>
    <scope>NUCLEOTIDE SEQUENCE [LARGE SCALE GENOMIC DNA]</scope>
    <source>
        <strain evidence="1 4">CFBP13732</strain>
    </source>
</reference>
<dbReference type="InterPro" id="IPR004375">
    <property type="entry name" value="NanQ/TabA/YiaL"/>
</dbReference>
<dbReference type="STRING" id="1219360.GCA_001571305_03729"/>
<dbReference type="OrthoDB" id="6196468at2"/>
<proteinExistence type="predicted"/>
<dbReference type="KEGG" id="epe:CI789_16645"/>
<dbReference type="EMBL" id="QGAC01000020">
    <property type="protein sequence ID" value="TKJ86152.1"/>
    <property type="molecule type" value="Genomic_DNA"/>
</dbReference>
<dbReference type="Pfam" id="PF04074">
    <property type="entry name" value="DUF386"/>
    <property type="match status" value="1"/>
</dbReference>
<comment type="caution">
    <text evidence="2">The sequence shown here is derived from an EMBL/GenBank/DDBJ whole genome shotgun (WGS) entry which is preliminary data.</text>
</comment>
<evidence type="ECO:0000313" key="4">
    <source>
        <dbReference type="Proteomes" id="UP000661012"/>
    </source>
</evidence>
<accession>A0A3S7S7M6</accession>